<evidence type="ECO:0000313" key="2">
    <source>
        <dbReference type="Proteomes" id="UP001434883"/>
    </source>
</evidence>
<sequence>KELIKIKHKNSQVSAYQINIIKVSQKDLCAQTSLTVTATATINKNSPSVFSKLAVQLRYLFVPVLQERKQSQVFLKFSMSLFSLANICSYDTVSNINSNQLLTFGTDVDFHSLRITLAAATTPTRITVFWCFDILGITVWSPNKHNLGDMGIATPIHFPI</sequence>
<dbReference type="EMBL" id="JAHRIN010043196">
    <property type="protein sequence ID" value="MEQ2206705.1"/>
    <property type="molecule type" value="Genomic_DNA"/>
</dbReference>
<accession>A0ABV0RF14</accession>
<organism evidence="1 2">
    <name type="scientific">Xenoophorus captivus</name>
    <dbReference type="NCBI Taxonomy" id="1517983"/>
    <lineage>
        <taxon>Eukaryota</taxon>
        <taxon>Metazoa</taxon>
        <taxon>Chordata</taxon>
        <taxon>Craniata</taxon>
        <taxon>Vertebrata</taxon>
        <taxon>Euteleostomi</taxon>
        <taxon>Actinopterygii</taxon>
        <taxon>Neopterygii</taxon>
        <taxon>Teleostei</taxon>
        <taxon>Neoteleostei</taxon>
        <taxon>Acanthomorphata</taxon>
        <taxon>Ovalentaria</taxon>
        <taxon>Atherinomorphae</taxon>
        <taxon>Cyprinodontiformes</taxon>
        <taxon>Goodeidae</taxon>
        <taxon>Xenoophorus</taxon>
    </lineage>
</organism>
<proteinExistence type="predicted"/>
<protein>
    <submittedName>
        <fullName evidence="1">Uncharacterized protein</fullName>
    </submittedName>
</protein>
<evidence type="ECO:0000313" key="1">
    <source>
        <dbReference type="EMBL" id="MEQ2206705.1"/>
    </source>
</evidence>
<comment type="caution">
    <text evidence="1">The sequence shown here is derived from an EMBL/GenBank/DDBJ whole genome shotgun (WGS) entry which is preliminary data.</text>
</comment>
<reference evidence="1 2" key="1">
    <citation type="submission" date="2021-06" db="EMBL/GenBank/DDBJ databases">
        <authorList>
            <person name="Palmer J.M."/>
        </authorList>
    </citation>
    <scope>NUCLEOTIDE SEQUENCE [LARGE SCALE GENOMIC DNA]</scope>
    <source>
        <strain evidence="1 2">XC_2019</strain>
        <tissue evidence="1">Muscle</tissue>
    </source>
</reference>
<name>A0ABV0RF14_9TELE</name>
<dbReference type="Proteomes" id="UP001434883">
    <property type="component" value="Unassembled WGS sequence"/>
</dbReference>
<gene>
    <name evidence="1" type="ORF">XENOCAPTIV_001907</name>
</gene>
<feature type="non-terminal residue" evidence="1">
    <location>
        <position position="1"/>
    </location>
</feature>
<keyword evidence="2" id="KW-1185">Reference proteome</keyword>